<evidence type="ECO:0000313" key="1">
    <source>
        <dbReference type="EMBL" id="OAR02798.1"/>
    </source>
</evidence>
<gene>
    <name evidence="1" type="ORF">LLEC1_00190</name>
</gene>
<name>A0A179IJJ9_CORDF</name>
<dbReference type="AlphaFoldDB" id="A0A179IJJ9"/>
<sequence length="60" mass="6606">MSCEGGCFSMPFGQWQGVDHELASDPGTTYYFCPMHRFNAAQPLCGECAAVFYHRSPVAV</sequence>
<evidence type="ECO:0000313" key="2">
    <source>
        <dbReference type="Proteomes" id="UP000243081"/>
    </source>
</evidence>
<comment type="caution">
    <text evidence="1">The sequence shown here is derived from an EMBL/GenBank/DDBJ whole genome shotgun (WGS) entry which is preliminary data.</text>
</comment>
<reference evidence="1 2" key="1">
    <citation type="submission" date="2016-03" db="EMBL/GenBank/DDBJ databases">
        <title>Fine-scale spatial genetic structure of a fungal parasite of coffee scale insects.</title>
        <authorList>
            <person name="Jackson D."/>
            <person name="Zemenick K.A."/>
            <person name="Malloure B."/>
            <person name="Quandt C.A."/>
            <person name="James T.Y."/>
        </authorList>
    </citation>
    <scope>NUCLEOTIDE SEQUENCE [LARGE SCALE GENOMIC DNA]</scope>
    <source>
        <strain evidence="1 2">UM487</strain>
    </source>
</reference>
<dbReference type="Proteomes" id="UP000243081">
    <property type="component" value="Unassembled WGS sequence"/>
</dbReference>
<keyword evidence="2" id="KW-1185">Reference proteome</keyword>
<dbReference type="EMBL" id="LUKN01000505">
    <property type="protein sequence ID" value="OAR02798.1"/>
    <property type="molecule type" value="Genomic_DNA"/>
</dbReference>
<dbReference type="OrthoDB" id="4864073at2759"/>
<organism evidence="1 2">
    <name type="scientific">Cordyceps confragosa</name>
    <name type="common">Lecanicillium lecanii</name>
    <dbReference type="NCBI Taxonomy" id="2714763"/>
    <lineage>
        <taxon>Eukaryota</taxon>
        <taxon>Fungi</taxon>
        <taxon>Dikarya</taxon>
        <taxon>Ascomycota</taxon>
        <taxon>Pezizomycotina</taxon>
        <taxon>Sordariomycetes</taxon>
        <taxon>Hypocreomycetidae</taxon>
        <taxon>Hypocreales</taxon>
        <taxon>Cordycipitaceae</taxon>
        <taxon>Akanthomyces</taxon>
    </lineage>
</organism>
<protein>
    <submittedName>
        <fullName evidence="1">Uncharacterized protein</fullName>
    </submittedName>
</protein>
<proteinExistence type="predicted"/>
<accession>A0A179IJJ9</accession>